<evidence type="ECO:0000313" key="3">
    <source>
        <dbReference type="Proteomes" id="UP001165685"/>
    </source>
</evidence>
<dbReference type="PANTHER" id="PTHR46018:SF4">
    <property type="entry name" value="METALLO-HYDROLASE YHFI-RELATED"/>
    <property type="match status" value="1"/>
</dbReference>
<dbReference type="SUPFAM" id="SSF56281">
    <property type="entry name" value="Metallo-hydrolase/oxidoreductase"/>
    <property type="match status" value="1"/>
</dbReference>
<gene>
    <name evidence="2" type="ORF">O4U47_27130</name>
</gene>
<dbReference type="Pfam" id="PF12706">
    <property type="entry name" value="Lactamase_B_2"/>
    <property type="match status" value="1"/>
</dbReference>
<dbReference type="Proteomes" id="UP001165685">
    <property type="component" value="Unassembled WGS sequence"/>
</dbReference>
<comment type="caution">
    <text evidence="2">The sequence shown here is derived from an EMBL/GenBank/DDBJ whole genome shotgun (WGS) entry which is preliminary data.</text>
</comment>
<dbReference type="InterPro" id="IPR001279">
    <property type="entry name" value="Metallo-B-lactamas"/>
</dbReference>
<evidence type="ECO:0000259" key="1">
    <source>
        <dbReference type="Pfam" id="PF12706"/>
    </source>
</evidence>
<protein>
    <submittedName>
        <fullName evidence="2">MBL fold metallo-hydrolase</fullName>
    </submittedName>
</protein>
<evidence type="ECO:0000313" key="2">
    <source>
        <dbReference type="EMBL" id="MDA2808212.1"/>
    </source>
</evidence>
<dbReference type="InterPro" id="IPR036866">
    <property type="entry name" value="RibonucZ/Hydroxyglut_hydro"/>
</dbReference>
<organism evidence="2 3">
    <name type="scientific">Nocardiopsis suaedae</name>
    <dbReference type="NCBI Taxonomy" id="3018444"/>
    <lineage>
        <taxon>Bacteria</taxon>
        <taxon>Bacillati</taxon>
        <taxon>Actinomycetota</taxon>
        <taxon>Actinomycetes</taxon>
        <taxon>Streptosporangiales</taxon>
        <taxon>Nocardiopsidaceae</taxon>
        <taxon>Nocardiopsis</taxon>
    </lineage>
</organism>
<dbReference type="Gene3D" id="3.60.15.10">
    <property type="entry name" value="Ribonuclease Z/Hydroxyacylglutathione hydrolase-like"/>
    <property type="match status" value="1"/>
</dbReference>
<feature type="domain" description="Metallo-beta-lactamase" evidence="1">
    <location>
        <begin position="33"/>
        <end position="221"/>
    </location>
</feature>
<accession>A0ABT4TVN8</accession>
<reference evidence="2" key="1">
    <citation type="submission" date="2023-01" db="EMBL/GenBank/DDBJ databases">
        <title>Draft genome sequence of Nocardiopsis sp. LSu2-4 isolated from halophytes.</title>
        <authorList>
            <person name="Duangmal K."/>
            <person name="Chantavorakit T."/>
        </authorList>
    </citation>
    <scope>NUCLEOTIDE SEQUENCE</scope>
    <source>
        <strain evidence="2">LSu2-4</strain>
    </source>
</reference>
<dbReference type="CDD" id="cd07716">
    <property type="entry name" value="RNaseZ_short-form-like_MBL-fold"/>
    <property type="match status" value="1"/>
</dbReference>
<keyword evidence="3" id="KW-1185">Reference proteome</keyword>
<sequence>MELTVLGSASPYARPGNPCSGYLVRHGGTALWMDAGPGTLAELQRHVRLDRLDGIWISHLHADHVSDLLTAYYALLYADLEPSGPTPLYGPPGTAERLRHFLSNQGPSPVEDAFDVRELHDGRTDRVGRLGELTVESRAVEHGFPAFGARIGTGDARGGILAYSGDTGPCPALEELAEGASLLLCEADLDAPADGGAVHLTPEQAGESARKAGAGRLVLTHVGPTLRPEDAVARAQRVFGGPTAYAAPGEAFSAS</sequence>
<proteinExistence type="predicted"/>
<dbReference type="PANTHER" id="PTHR46018">
    <property type="entry name" value="ZINC PHOSPHODIESTERASE ELAC PROTEIN 1"/>
    <property type="match status" value="1"/>
</dbReference>
<dbReference type="EMBL" id="JAQFWP010000075">
    <property type="protein sequence ID" value="MDA2808212.1"/>
    <property type="molecule type" value="Genomic_DNA"/>
</dbReference>
<dbReference type="RefSeq" id="WP_270680814.1">
    <property type="nucleotide sequence ID" value="NZ_JAQFWP010000075.1"/>
</dbReference>
<name>A0ABT4TVN8_9ACTN</name>